<dbReference type="InterPro" id="IPR035930">
    <property type="entry name" value="FomD-like_sf"/>
</dbReference>
<evidence type="ECO:0000259" key="1">
    <source>
        <dbReference type="Pfam" id="PF04167"/>
    </source>
</evidence>
<dbReference type="InterPro" id="IPR007295">
    <property type="entry name" value="DUF402"/>
</dbReference>
<gene>
    <name evidence="2" type="ORF">GORHZ_152_00060</name>
</gene>
<protein>
    <recommendedName>
        <fullName evidence="1">DUF402 domain-containing protein</fullName>
    </recommendedName>
</protein>
<dbReference type="Pfam" id="PF04167">
    <property type="entry name" value="DUF402"/>
    <property type="match status" value="1"/>
</dbReference>
<dbReference type="EMBL" id="BAHC01000152">
    <property type="protein sequence ID" value="GAB91895.1"/>
    <property type="molecule type" value="Genomic_DNA"/>
</dbReference>
<dbReference type="Gene3D" id="2.40.380.10">
    <property type="entry name" value="FomD-like"/>
    <property type="match status" value="1"/>
</dbReference>
<evidence type="ECO:0000313" key="2">
    <source>
        <dbReference type="EMBL" id="GAB91895.1"/>
    </source>
</evidence>
<feature type="domain" description="DUF402" evidence="1">
    <location>
        <begin position="26"/>
        <end position="154"/>
    </location>
</feature>
<sequence>MTGVLHPPKREVFDVPAMTNTDNKGFLREVERYEVTDYGLYMSRPADHPRFFHLESWLLPKLGLRANIFHFHVGHHEGQRLYLDVGRFTGPDDDGRWHAEDWYLDLVDVPGHPLELIDVDELFEAHAAGYLPTAECQEAVAIATRALVGAAEHDHDVQRWLDAEVGGPVFFRDRPADPGADSGQ</sequence>
<comment type="caution">
    <text evidence="2">The sequence shown here is derived from an EMBL/GenBank/DDBJ whole genome shotgun (WGS) entry which is preliminary data.</text>
</comment>
<dbReference type="PIRSF" id="PIRSF012622">
    <property type="entry name" value="UCP012622"/>
    <property type="match status" value="1"/>
</dbReference>
<reference evidence="2 3" key="1">
    <citation type="submission" date="2012-08" db="EMBL/GenBank/DDBJ databases">
        <title>Whole genome shotgun sequence of Gordonia rhizosphera NBRC 16068.</title>
        <authorList>
            <person name="Takarada H."/>
            <person name="Isaki S."/>
            <person name="Hosoyama A."/>
            <person name="Tsuchikane K."/>
            <person name="Katsumata H."/>
            <person name="Baba S."/>
            <person name="Ohji S."/>
            <person name="Yamazaki S."/>
            <person name="Fujita N."/>
        </authorList>
    </citation>
    <scope>NUCLEOTIDE SEQUENCE [LARGE SCALE GENOMIC DNA]</scope>
    <source>
        <strain evidence="2 3">NBRC 16068</strain>
    </source>
</reference>
<dbReference type="SUPFAM" id="SSF159234">
    <property type="entry name" value="FomD-like"/>
    <property type="match status" value="1"/>
</dbReference>
<accession>K6VYC1</accession>
<proteinExistence type="predicted"/>
<keyword evidence="3" id="KW-1185">Reference proteome</keyword>
<dbReference type="STRING" id="1108045.GORHZ_152_00060"/>
<name>K6VYC1_9ACTN</name>
<dbReference type="InterPro" id="IPR014465">
    <property type="entry name" value="UCP012622"/>
</dbReference>
<dbReference type="eggNOG" id="COG2306">
    <property type="taxonomic scope" value="Bacteria"/>
</dbReference>
<organism evidence="2 3">
    <name type="scientific">Gordonia rhizosphera NBRC 16068</name>
    <dbReference type="NCBI Taxonomy" id="1108045"/>
    <lineage>
        <taxon>Bacteria</taxon>
        <taxon>Bacillati</taxon>
        <taxon>Actinomycetota</taxon>
        <taxon>Actinomycetes</taxon>
        <taxon>Mycobacteriales</taxon>
        <taxon>Gordoniaceae</taxon>
        <taxon>Gordonia</taxon>
    </lineage>
</organism>
<dbReference type="OrthoDB" id="3821551at2"/>
<dbReference type="RefSeq" id="WP_006335836.1">
    <property type="nucleotide sequence ID" value="NZ_BAHC01000152.1"/>
</dbReference>
<evidence type="ECO:0000313" key="3">
    <source>
        <dbReference type="Proteomes" id="UP000008363"/>
    </source>
</evidence>
<dbReference type="AlphaFoldDB" id="K6VYC1"/>
<dbReference type="Proteomes" id="UP000008363">
    <property type="component" value="Unassembled WGS sequence"/>
</dbReference>